<evidence type="ECO:0000256" key="2">
    <source>
        <dbReference type="ARBA" id="ARBA00022692"/>
    </source>
</evidence>
<dbReference type="AlphaFoldDB" id="A0AAD1XDY0"/>
<keyword evidence="2" id="KW-0812">Transmembrane</keyword>
<feature type="signal peptide" evidence="5">
    <location>
        <begin position="1"/>
        <end position="25"/>
    </location>
</feature>
<feature type="chain" id="PRO_5042199079" evidence="5">
    <location>
        <begin position="26"/>
        <end position="392"/>
    </location>
</feature>
<dbReference type="PANTHER" id="PTHR17920:SF3">
    <property type="entry name" value="TRANSMEMBRANE AND COILED-COIL DOMAIN-CONTAINING PROTEIN 4"/>
    <property type="match status" value="1"/>
</dbReference>
<comment type="subcellular location">
    <subcellularLocation>
        <location evidence="1">Membrane</location>
        <topology evidence="1">Multi-pass membrane protein</topology>
    </subcellularLocation>
</comment>
<keyword evidence="3" id="KW-1133">Transmembrane helix</keyword>
<evidence type="ECO:0000256" key="4">
    <source>
        <dbReference type="ARBA" id="ARBA00023136"/>
    </source>
</evidence>
<dbReference type="InterPro" id="IPR007941">
    <property type="entry name" value="DUF726"/>
</dbReference>
<gene>
    <name evidence="6" type="ORF">ECRASSUSDP1_LOCUS8383</name>
</gene>
<dbReference type="PANTHER" id="PTHR17920">
    <property type="entry name" value="TRANSMEMBRANE AND COILED-COIL DOMAIN-CONTAINING PROTEIN 4 TMCO4"/>
    <property type="match status" value="1"/>
</dbReference>
<keyword evidence="4" id="KW-0472">Membrane</keyword>
<keyword evidence="5" id="KW-0732">Signal</keyword>
<dbReference type="EMBL" id="CAMPGE010008200">
    <property type="protein sequence ID" value="CAI2367106.1"/>
    <property type="molecule type" value="Genomic_DNA"/>
</dbReference>
<reference evidence="6" key="1">
    <citation type="submission" date="2023-07" db="EMBL/GenBank/DDBJ databases">
        <authorList>
            <consortium name="AG Swart"/>
            <person name="Singh M."/>
            <person name="Singh A."/>
            <person name="Seah K."/>
            <person name="Emmerich C."/>
        </authorList>
    </citation>
    <scope>NUCLEOTIDE SEQUENCE</scope>
    <source>
        <strain evidence="6">DP1</strain>
    </source>
</reference>
<evidence type="ECO:0000256" key="3">
    <source>
        <dbReference type="ARBA" id="ARBA00022989"/>
    </source>
</evidence>
<proteinExistence type="predicted"/>
<keyword evidence="7" id="KW-1185">Reference proteome</keyword>
<organism evidence="6 7">
    <name type="scientific">Euplotes crassus</name>
    <dbReference type="NCBI Taxonomy" id="5936"/>
    <lineage>
        <taxon>Eukaryota</taxon>
        <taxon>Sar</taxon>
        <taxon>Alveolata</taxon>
        <taxon>Ciliophora</taxon>
        <taxon>Intramacronucleata</taxon>
        <taxon>Spirotrichea</taxon>
        <taxon>Hypotrichia</taxon>
        <taxon>Euplotida</taxon>
        <taxon>Euplotidae</taxon>
        <taxon>Moneuplotes</taxon>
    </lineage>
</organism>
<evidence type="ECO:0000313" key="6">
    <source>
        <dbReference type="EMBL" id="CAI2367106.1"/>
    </source>
</evidence>
<accession>A0AAD1XDY0</accession>
<dbReference type="Proteomes" id="UP001295684">
    <property type="component" value="Unassembled WGS sequence"/>
</dbReference>
<evidence type="ECO:0000256" key="5">
    <source>
        <dbReference type="SAM" id="SignalP"/>
    </source>
</evidence>
<dbReference type="Pfam" id="PF05277">
    <property type="entry name" value="DUF726"/>
    <property type="match status" value="1"/>
</dbReference>
<name>A0AAD1XDY0_EUPCR</name>
<evidence type="ECO:0000256" key="1">
    <source>
        <dbReference type="ARBA" id="ARBA00004141"/>
    </source>
</evidence>
<comment type="caution">
    <text evidence="6">The sequence shown here is derived from an EMBL/GenBank/DDBJ whole genome shotgun (WGS) entry which is preliminary data.</text>
</comment>
<evidence type="ECO:0000313" key="7">
    <source>
        <dbReference type="Proteomes" id="UP001295684"/>
    </source>
</evidence>
<sequence>MRIFRIYTKLKLFCILVLTLQIAFADKNMFGKFKDEVLDTIEKSKNKVENFFNIDQFWDFISFDHGHDKAVVYDYQKFIEEHQSGLGDHSLIRYPTCTTSESLQSVEKSRNFSCQGNMVPCEALENSIDIIKEDFYKSSSTDIKFVSLSPNSFQKPIDEHADFEAVICISGFLSQRDDLQDSWHGVLDNVDPEKPVFGYKWPAEDYLSIFNRILLEIVNIRFEKIKDISIGDIMAFNGVREIAMESGKLLAHALILEYPEYLPRVSLVSFSLGTEVVRSCIEELHRLGVKDIIQDVYLLGGATTINEIDYPMFDVLNGKLVQVYTPSDRILDFYELATAEIPIGQDKLSEELTKRIENLGVKVEQYDITGISNGHTKYRSYLNEILQKVGFH</sequence>
<dbReference type="GO" id="GO:0016020">
    <property type="term" value="C:membrane"/>
    <property type="evidence" value="ECO:0007669"/>
    <property type="project" value="UniProtKB-SubCell"/>
</dbReference>
<protein>
    <submittedName>
        <fullName evidence="6">Uncharacterized protein</fullName>
    </submittedName>
</protein>